<keyword evidence="8" id="KW-1185">Reference proteome</keyword>
<gene>
    <name evidence="7" type="ORF">BRW62_07730</name>
</gene>
<dbReference type="Pfam" id="PF07282">
    <property type="entry name" value="Cas12f1-like_TNB"/>
    <property type="match status" value="1"/>
</dbReference>
<evidence type="ECO:0000256" key="1">
    <source>
        <dbReference type="ARBA" id="ARBA00008761"/>
    </source>
</evidence>
<keyword evidence="4" id="KW-0233">DNA recombination</keyword>
<reference evidence="7 8" key="1">
    <citation type="submission" date="2016-11" db="EMBL/GenBank/DDBJ databases">
        <title>Complete genome sequence of thermophilic cyanobacteria strain Synechococcus sp. PCC6715.</title>
        <authorList>
            <person name="Tang J."/>
            <person name="Daroch M."/>
            <person name="Liang Y."/>
            <person name="Jiang D."/>
            <person name="Shah M."/>
        </authorList>
    </citation>
    <scope>NUCLEOTIDE SEQUENCE [LARGE SCALE GENOMIC DNA]</scope>
    <source>
        <strain evidence="7 8">PCC 6715</strain>
    </source>
</reference>
<evidence type="ECO:0000313" key="7">
    <source>
        <dbReference type="EMBL" id="ATS18660.1"/>
    </source>
</evidence>
<evidence type="ECO:0000256" key="2">
    <source>
        <dbReference type="ARBA" id="ARBA00022578"/>
    </source>
</evidence>
<dbReference type="Proteomes" id="UP000231057">
    <property type="component" value="Chromosome"/>
</dbReference>
<evidence type="ECO:0000259" key="5">
    <source>
        <dbReference type="Pfam" id="PF01385"/>
    </source>
</evidence>
<evidence type="ECO:0000256" key="4">
    <source>
        <dbReference type="ARBA" id="ARBA00023172"/>
    </source>
</evidence>
<dbReference type="KEGG" id="slw:BRW62_07730"/>
<keyword evidence="3" id="KW-0238">DNA-binding</keyword>
<dbReference type="RefSeq" id="WP_099799001.1">
    <property type="nucleotide sequence ID" value="NZ_CP018092.1"/>
</dbReference>
<comment type="similarity">
    <text evidence="1">In the C-terminal section; belongs to the transposase 35 family.</text>
</comment>
<dbReference type="NCBIfam" id="NF040570">
    <property type="entry name" value="guided_TnpB"/>
    <property type="match status" value="1"/>
</dbReference>
<organism evidence="7 8">
    <name type="scientific">Parathermosynechococcus lividus PCC 6715</name>
    <dbReference type="NCBI Taxonomy" id="1917166"/>
    <lineage>
        <taxon>Bacteria</taxon>
        <taxon>Bacillati</taxon>
        <taxon>Cyanobacteriota</taxon>
        <taxon>Cyanophyceae</taxon>
        <taxon>Acaryochloridales</taxon>
        <taxon>Thermosynechococcaceae</taxon>
        <taxon>Parathermosynechococcus</taxon>
    </lineage>
</organism>
<dbReference type="GO" id="GO:0006310">
    <property type="term" value="P:DNA recombination"/>
    <property type="evidence" value="ECO:0007669"/>
    <property type="project" value="UniProtKB-KW"/>
</dbReference>
<dbReference type="EMBL" id="CP018092">
    <property type="protein sequence ID" value="ATS18660.1"/>
    <property type="molecule type" value="Genomic_DNA"/>
</dbReference>
<evidence type="ECO:0000256" key="3">
    <source>
        <dbReference type="ARBA" id="ARBA00023125"/>
    </source>
</evidence>
<sequence length="410" mass="46916">MEYGCQQVFINDKGLMPILEYLCQQSNKVYNCALYYARQVYFKTKRLVSYANLCAEMTRTKNKHFMAMYVSSAQQTCKSVAEALSSFKANLRLGAKPRLPAYRKAGLFTVAYPKKWLKIHEGQVRVPLGLQVKAWFGIDTLWVQFPTNLQWEDIKELRILSRNGAFYLEWVYVKPPEPKPLDPAKALAIDHGVNNWLTCVTNLGHSFIIDGRKVKSFNQRYNKQVARLKTGKPQGFWSRQLDSITEKRNRRMRDAINKAARLVINYCLDHSIGKVIFGWNKGQKQESNLGRVNNQNFVSIPTGRLKQRIAELCQHYGIEFIEVDEAYSSQASFSDGDELPNYGEKPDGWQASGKRVKRGLYQTAKGWLVNADANASANLLRKVSRTLGLCLKELCRGGLLTPLRVRLWTT</sequence>
<reference evidence="8" key="2">
    <citation type="journal article" date="2022" name="Front. Microbiol.">
        <title>Comparative Genomic Analysis Revealed Distinct Molecular Components and Organization of CO2-Concentrating Mechanism in Thermophilic Cyanobacteria.</title>
        <authorList>
            <person name="Tang J."/>
            <person name="Zhou H."/>
            <person name="Yao D."/>
            <person name="Riaz S."/>
            <person name="You D."/>
            <person name="Klepacz-Smolka A."/>
            <person name="Daroch M."/>
        </authorList>
    </citation>
    <scope>NUCLEOTIDE SEQUENCE [LARGE SCALE GENOMIC DNA]</scope>
    <source>
        <strain evidence="8">PCC 6715</strain>
    </source>
</reference>
<dbReference type="NCBIfam" id="TIGR01766">
    <property type="entry name" value="IS200/IS605 family accessory protein TnpB-like domain"/>
    <property type="match status" value="1"/>
</dbReference>
<dbReference type="GO" id="GO:0003677">
    <property type="term" value="F:DNA binding"/>
    <property type="evidence" value="ECO:0007669"/>
    <property type="project" value="UniProtKB-KW"/>
</dbReference>
<proteinExistence type="inferred from homology"/>
<accession>A0A2D2Q2B7</accession>
<feature type="domain" description="Probable transposase IS891/IS1136/IS1341" evidence="5">
    <location>
        <begin position="174"/>
        <end position="278"/>
    </location>
</feature>
<dbReference type="OrthoDB" id="570861at2"/>
<dbReference type="AlphaFoldDB" id="A0A2D2Q2B7"/>
<evidence type="ECO:0000259" key="6">
    <source>
        <dbReference type="Pfam" id="PF07282"/>
    </source>
</evidence>
<feature type="domain" description="Cas12f1-like TNB" evidence="6">
    <location>
        <begin position="303"/>
        <end position="379"/>
    </location>
</feature>
<dbReference type="GO" id="GO:0032196">
    <property type="term" value="P:transposition"/>
    <property type="evidence" value="ECO:0007669"/>
    <property type="project" value="UniProtKB-KW"/>
</dbReference>
<protein>
    <submittedName>
        <fullName evidence="7">Transposase</fullName>
    </submittedName>
</protein>
<dbReference type="InterPro" id="IPR001959">
    <property type="entry name" value="Transposase"/>
</dbReference>
<name>A0A2D2Q2B7_PARLV</name>
<evidence type="ECO:0000313" key="8">
    <source>
        <dbReference type="Proteomes" id="UP000231057"/>
    </source>
</evidence>
<keyword evidence="2" id="KW-0815">Transposition</keyword>
<dbReference type="Pfam" id="PF01385">
    <property type="entry name" value="OrfB_IS605"/>
    <property type="match status" value="1"/>
</dbReference>
<dbReference type="InterPro" id="IPR010095">
    <property type="entry name" value="Cas12f1-like_TNB"/>
</dbReference>